<evidence type="ECO:0000256" key="1">
    <source>
        <dbReference type="SAM" id="MobiDB-lite"/>
    </source>
</evidence>
<dbReference type="Proteomes" id="UP000002494">
    <property type="component" value="Chromosome 1"/>
</dbReference>
<dbReference type="Pfam" id="PF01248">
    <property type="entry name" value="Ribosomal_L7Ae"/>
    <property type="match status" value="1"/>
</dbReference>
<dbReference type="RGD" id="150344870">
    <property type="gene designation" value="ENSRNOG00000064452"/>
</dbReference>
<protein>
    <recommendedName>
        <fullName evidence="2">Ribosomal protein eL8/eL30/eS12/Gadd45 domain-containing protein</fullName>
    </recommendedName>
</protein>
<organism evidence="3 4">
    <name type="scientific">Rattus norvegicus</name>
    <name type="common">Rat</name>
    <dbReference type="NCBI Taxonomy" id="10116"/>
    <lineage>
        <taxon>Eukaryota</taxon>
        <taxon>Metazoa</taxon>
        <taxon>Chordata</taxon>
        <taxon>Craniata</taxon>
        <taxon>Vertebrata</taxon>
        <taxon>Euteleostomi</taxon>
        <taxon>Mammalia</taxon>
        <taxon>Eutheria</taxon>
        <taxon>Euarchontoglires</taxon>
        <taxon>Glires</taxon>
        <taxon>Rodentia</taxon>
        <taxon>Myomorpha</taxon>
        <taxon>Muroidea</taxon>
        <taxon>Muridae</taxon>
        <taxon>Murinae</taxon>
        <taxon>Rattus</taxon>
    </lineage>
</organism>
<feature type="region of interest" description="Disordered" evidence="1">
    <location>
        <begin position="37"/>
        <end position="67"/>
    </location>
</feature>
<dbReference type="Ensembl" id="ENSRNOT00000105255.2">
    <property type="protein sequence ID" value="ENSRNOP00000083762.1"/>
    <property type="gene ID" value="ENSRNOG00000064452.2"/>
</dbReference>
<name>A0A8I5ZZY5_RAT</name>
<dbReference type="Gene3D" id="3.30.1330.30">
    <property type="match status" value="1"/>
</dbReference>
<keyword evidence="4" id="KW-1185">Reference proteome</keyword>
<reference evidence="3" key="2">
    <citation type="submission" date="2025-08" db="UniProtKB">
        <authorList>
            <consortium name="Ensembl"/>
        </authorList>
    </citation>
    <scope>IDENTIFICATION</scope>
    <source>
        <strain evidence="3">Brown Norway</strain>
    </source>
</reference>
<dbReference type="InterPro" id="IPR029064">
    <property type="entry name" value="Ribosomal_eL30-like_sf"/>
</dbReference>
<evidence type="ECO:0000259" key="2">
    <source>
        <dbReference type="Pfam" id="PF01248"/>
    </source>
</evidence>
<gene>
    <name evidence="5" type="primary">ENSRNOG00000064452</name>
</gene>
<dbReference type="AGR" id="RGD:150344870"/>
<feature type="compositionally biased region" description="Basic residues" evidence="1">
    <location>
        <begin position="49"/>
        <end position="67"/>
    </location>
</feature>
<accession>A0A8I5ZZY5</accession>
<feature type="domain" description="Ribosomal protein eL8/eL30/eS12/Gadd45" evidence="2">
    <location>
        <begin position="55"/>
        <end position="138"/>
    </location>
</feature>
<dbReference type="SUPFAM" id="SSF55315">
    <property type="entry name" value="L30e-like"/>
    <property type="match status" value="1"/>
</dbReference>
<evidence type="ECO:0000313" key="3">
    <source>
        <dbReference type="Ensembl" id="ENSRNOP00000083762.1"/>
    </source>
</evidence>
<reference evidence="3" key="3">
    <citation type="submission" date="2025-09" db="UniProtKB">
        <authorList>
            <consortium name="Ensembl"/>
        </authorList>
    </citation>
    <scope>IDENTIFICATION</scope>
    <source>
        <strain evidence="3">Brown Norway</strain>
    </source>
</reference>
<evidence type="ECO:0000313" key="5">
    <source>
        <dbReference type="RGD" id="150344870"/>
    </source>
</evidence>
<dbReference type="AlphaFoldDB" id="A0A8I5ZZY5"/>
<evidence type="ECO:0000313" key="4">
    <source>
        <dbReference type="Proteomes" id="UP000002494"/>
    </source>
</evidence>
<sequence>MTKIKAVTEESEAQGEGCSQQHRYQELLVYLNPIAQHPGFPPPDLRKIEKGKKKKKRRPTKQKQIRHGVKEVQKFVNKGKKGIMVLTGDTLRGTAIFQLCARTRICPTSIFPLTDLGAAMGSKHPTCVIMVKLHEEYHEAYDKCLEEVQTLATPL</sequence>
<dbReference type="GeneTree" id="ENSGT00980000202497"/>
<reference evidence="3" key="1">
    <citation type="submission" date="2024-01" db="EMBL/GenBank/DDBJ databases">
        <title>GRCr8: a new rat reference genome assembly contstructed from accurate long reads and long range scaffolding.</title>
        <authorList>
            <person name="Doris P.A."/>
            <person name="Kalbfleisch T."/>
            <person name="Li K."/>
            <person name="Howe K."/>
            <person name="Wood J."/>
        </authorList>
    </citation>
    <scope>NUCLEOTIDE SEQUENCE [LARGE SCALE GENOMIC DNA]</scope>
    <source>
        <strain evidence="3">Brown Norway</strain>
    </source>
</reference>
<proteinExistence type="predicted"/>
<dbReference type="InterPro" id="IPR004038">
    <property type="entry name" value="Ribosomal_eL8/eL30/eS12/Gad45"/>
</dbReference>